<dbReference type="Pfam" id="PF12172">
    <property type="entry name" value="zf-ChsH2"/>
    <property type="match status" value="1"/>
</dbReference>
<dbReference type="Gene3D" id="6.10.30.10">
    <property type="match status" value="1"/>
</dbReference>
<feature type="domain" description="ChsH2 rubredoxin-like zinc ribbon" evidence="2">
    <location>
        <begin position="21"/>
        <end position="51"/>
    </location>
</feature>
<dbReference type="SUPFAM" id="SSF50249">
    <property type="entry name" value="Nucleic acid-binding proteins"/>
    <property type="match status" value="1"/>
</dbReference>
<dbReference type="Proteomes" id="UP000696931">
    <property type="component" value="Unassembled WGS sequence"/>
</dbReference>
<dbReference type="PANTHER" id="PTHR34075:SF5">
    <property type="entry name" value="BLR3430 PROTEIN"/>
    <property type="match status" value="1"/>
</dbReference>
<accession>A0A933SB13</accession>
<dbReference type="PANTHER" id="PTHR34075">
    <property type="entry name" value="BLR3430 PROTEIN"/>
    <property type="match status" value="1"/>
</dbReference>
<evidence type="ECO:0000259" key="1">
    <source>
        <dbReference type="Pfam" id="PF01796"/>
    </source>
</evidence>
<dbReference type="AlphaFoldDB" id="A0A933SB13"/>
<reference evidence="3" key="1">
    <citation type="submission" date="2020-07" db="EMBL/GenBank/DDBJ databases">
        <title>Huge and variable diversity of episymbiotic CPR bacteria and DPANN archaea in groundwater ecosystems.</title>
        <authorList>
            <person name="He C.Y."/>
            <person name="Keren R."/>
            <person name="Whittaker M."/>
            <person name="Farag I.F."/>
            <person name="Doudna J."/>
            <person name="Cate J.H.D."/>
            <person name="Banfield J.F."/>
        </authorList>
    </citation>
    <scope>NUCLEOTIDE SEQUENCE</scope>
    <source>
        <strain evidence="3">NC_groundwater_1813_Pr3_B-0.1um_71_17</strain>
    </source>
</reference>
<comment type="caution">
    <text evidence="3">The sequence shown here is derived from an EMBL/GenBank/DDBJ whole genome shotgun (WGS) entry which is preliminary data.</text>
</comment>
<protein>
    <submittedName>
        <fullName evidence="3">Zn-ribbon domain-containing OB-fold protein</fullName>
    </submittedName>
</protein>
<evidence type="ECO:0000259" key="2">
    <source>
        <dbReference type="Pfam" id="PF12172"/>
    </source>
</evidence>
<dbReference type="InterPro" id="IPR052513">
    <property type="entry name" value="Thioester_dehydratase-like"/>
</dbReference>
<dbReference type="InterPro" id="IPR012340">
    <property type="entry name" value="NA-bd_OB-fold"/>
</dbReference>
<gene>
    <name evidence="3" type="ORF">HZA61_07070</name>
</gene>
<evidence type="ECO:0000313" key="4">
    <source>
        <dbReference type="Proteomes" id="UP000696931"/>
    </source>
</evidence>
<dbReference type="InterPro" id="IPR022002">
    <property type="entry name" value="ChsH2_Znr"/>
</dbReference>
<name>A0A933SB13_UNCEI</name>
<dbReference type="InterPro" id="IPR002878">
    <property type="entry name" value="ChsH2_C"/>
</dbReference>
<feature type="domain" description="ChsH2 C-terminal OB-fold" evidence="1">
    <location>
        <begin position="58"/>
        <end position="120"/>
    </location>
</feature>
<proteinExistence type="predicted"/>
<organism evidence="3 4">
    <name type="scientific">Eiseniibacteriota bacterium</name>
    <dbReference type="NCBI Taxonomy" id="2212470"/>
    <lineage>
        <taxon>Bacteria</taxon>
        <taxon>Candidatus Eiseniibacteriota</taxon>
    </lineage>
</organism>
<dbReference type="EMBL" id="JACRIW010000047">
    <property type="protein sequence ID" value="MBI5169232.1"/>
    <property type="molecule type" value="Genomic_DNA"/>
</dbReference>
<evidence type="ECO:0000313" key="3">
    <source>
        <dbReference type="EMBL" id="MBI5169232.1"/>
    </source>
</evidence>
<dbReference type="Pfam" id="PF01796">
    <property type="entry name" value="OB_ChsH2_C"/>
    <property type="match status" value="1"/>
</dbReference>
<sequence length="144" mass="15726">MFKWFGRVNHAPHTKVAEFAQHLREGRLMASRCEACGHVSFPPRADCEACLHGAFTFVPVSGRGTLHTWTRITAAPRGFEDVAPYTLGLVDLEEGGRALAWIGASVPESSLAIGMPLQVTPRLHEDVEDIRVDYTLESPKGATA</sequence>